<comment type="caution">
    <text evidence="1">The sequence shown here is derived from an EMBL/GenBank/DDBJ whole genome shotgun (WGS) entry which is preliminary data.</text>
</comment>
<evidence type="ECO:0000313" key="1">
    <source>
        <dbReference type="EMBL" id="NVZ09531.1"/>
    </source>
</evidence>
<keyword evidence="2" id="KW-1185">Reference proteome</keyword>
<sequence length="204" mass="22888">MSTNPKTHEALTIARQDLIDAFERYRDSKARAHELKERTLKASQDLESARHALEHAKRAANEAFDEHLAGKLELTAIEQRHAEVSRLEQQVKLLAELEERFRQAKPIGAEEAYHALRAARDTFARQLGRANVGDFDGLRSRLLEAFAADLWGRKIQATEITSTTGLRFGDFVGDFLGLPDSTELSDAYARLIVTHLVNLPEGLS</sequence>
<accession>A0A850RIX0</accession>
<name>A0A850RIX0_9GAMM</name>
<dbReference type="Proteomes" id="UP000592294">
    <property type="component" value="Unassembled WGS sequence"/>
</dbReference>
<reference evidence="1 2" key="1">
    <citation type="submission" date="2020-06" db="EMBL/GenBank/DDBJ databases">
        <title>Whole-genome sequence of Allochromatium humboldtianum DSM 21881, type strain.</title>
        <authorList>
            <person name="Kyndt J.A."/>
            <person name="Meyer T.E."/>
        </authorList>
    </citation>
    <scope>NUCLEOTIDE SEQUENCE [LARGE SCALE GENOMIC DNA]</scope>
    <source>
        <strain evidence="1 2">DSM 21881</strain>
    </source>
</reference>
<evidence type="ECO:0000313" key="2">
    <source>
        <dbReference type="Proteomes" id="UP000592294"/>
    </source>
</evidence>
<dbReference type="EMBL" id="JABZEO010000005">
    <property type="protein sequence ID" value="NVZ09531.1"/>
    <property type="molecule type" value="Genomic_DNA"/>
</dbReference>
<dbReference type="RefSeq" id="WP_176976284.1">
    <property type="nucleotide sequence ID" value="NZ_JABZEO010000005.1"/>
</dbReference>
<dbReference type="AlphaFoldDB" id="A0A850RIX0"/>
<gene>
    <name evidence="1" type="ORF">HW932_09670</name>
</gene>
<proteinExistence type="predicted"/>
<protein>
    <submittedName>
        <fullName evidence="1">Uncharacterized protein</fullName>
    </submittedName>
</protein>
<organism evidence="1 2">
    <name type="scientific">Allochromatium humboldtianum</name>
    <dbReference type="NCBI Taxonomy" id="504901"/>
    <lineage>
        <taxon>Bacteria</taxon>
        <taxon>Pseudomonadati</taxon>
        <taxon>Pseudomonadota</taxon>
        <taxon>Gammaproteobacteria</taxon>
        <taxon>Chromatiales</taxon>
        <taxon>Chromatiaceae</taxon>
        <taxon>Allochromatium</taxon>
    </lineage>
</organism>